<dbReference type="GO" id="GO:0016614">
    <property type="term" value="F:oxidoreductase activity, acting on CH-OH group of donors"/>
    <property type="evidence" value="ECO:0007669"/>
    <property type="project" value="UniProtKB-ARBA"/>
</dbReference>
<keyword evidence="2" id="KW-0560">Oxidoreductase</keyword>
<keyword evidence="4" id="KW-1185">Reference proteome</keyword>
<dbReference type="NCBIfam" id="NF009389">
    <property type="entry name" value="PRK12748.1"/>
    <property type="match status" value="1"/>
</dbReference>
<sequence>MGLRLKGRVAIVTGASRERGIGTAICRALALEGADILFTHWGSFDRTQIYGEDSGWEKQLCKELVDLGVKAGHMEVDLADPNVADEILDYADKTLGTPSILINNATYWAESNYRTFDAEVIDRHYFVNIRGASLLTMKFAQRFEQTHVGKIPGRIIFMVSKGNDANNLAYLATKGAQTALIEPLSVGLAPLGITVNAVDPGPTDSGWMDDEVKSYLLPMFPMGRIGQPEDAAKLISFLVSDEAGWITGQRIVSEGGFTNK</sequence>
<dbReference type="OrthoDB" id="9803333at2"/>
<accession>A0A1I1VPS6</accession>
<gene>
    <name evidence="3" type="ORF">SAMN05216378_1733</name>
</gene>
<dbReference type="PANTHER" id="PTHR48107:SF7">
    <property type="entry name" value="RE15974P"/>
    <property type="match status" value="1"/>
</dbReference>
<dbReference type="Pfam" id="PF13561">
    <property type="entry name" value="adh_short_C2"/>
    <property type="match status" value="1"/>
</dbReference>
<dbReference type="InterPro" id="IPR002347">
    <property type="entry name" value="SDR_fam"/>
</dbReference>
<evidence type="ECO:0000313" key="3">
    <source>
        <dbReference type="EMBL" id="SFD85092.1"/>
    </source>
</evidence>
<reference evidence="4" key="1">
    <citation type="submission" date="2016-10" db="EMBL/GenBank/DDBJ databases">
        <authorList>
            <person name="Varghese N."/>
            <person name="Submissions S."/>
        </authorList>
    </citation>
    <scope>NUCLEOTIDE SEQUENCE [LARGE SCALE GENOMIC DNA]</scope>
    <source>
        <strain evidence="4">CGMCC 1.10784</strain>
    </source>
</reference>
<evidence type="ECO:0000256" key="1">
    <source>
        <dbReference type="ARBA" id="ARBA00006484"/>
    </source>
</evidence>
<name>A0A1I1VPS6_9BACL</name>
<dbReference type="PANTHER" id="PTHR48107">
    <property type="entry name" value="NADPH-DEPENDENT ALDEHYDE REDUCTASE-LIKE PROTEIN, CHLOROPLASTIC-RELATED"/>
    <property type="match status" value="1"/>
</dbReference>
<dbReference type="STRING" id="1045775.SAMN05216378_1733"/>
<dbReference type="PRINTS" id="PR00081">
    <property type="entry name" value="GDHRDH"/>
</dbReference>
<dbReference type="RefSeq" id="WP_091183353.1">
    <property type="nucleotide sequence ID" value="NZ_FOMT01000001.1"/>
</dbReference>
<evidence type="ECO:0000256" key="2">
    <source>
        <dbReference type="ARBA" id="ARBA00023002"/>
    </source>
</evidence>
<proteinExistence type="inferred from homology"/>
<protein>
    <submittedName>
        <fullName evidence="3">3-oxoacyl-[acyl-carrier protein] reductase</fullName>
    </submittedName>
</protein>
<comment type="similarity">
    <text evidence="1">Belongs to the short-chain dehydrogenases/reductases (SDR) family.</text>
</comment>
<organism evidence="3 4">
    <name type="scientific">Paenibacillus catalpae</name>
    <dbReference type="NCBI Taxonomy" id="1045775"/>
    <lineage>
        <taxon>Bacteria</taxon>
        <taxon>Bacillati</taxon>
        <taxon>Bacillota</taxon>
        <taxon>Bacilli</taxon>
        <taxon>Bacillales</taxon>
        <taxon>Paenibacillaceae</taxon>
        <taxon>Paenibacillus</taxon>
    </lineage>
</organism>
<dbReference type="CDD" id="cd05233">
    <property type="entry name" value="SDR_c"/>
    <property type="match status" value="1"/>
</dbReference>
<dbReference type="EMBL" id="FOMT01000001">
    <property type="protein sequence ID" value="SFD85092.1"/>
    <property type="molecule type" value="Genomic_DNA"/>
</dbReference>
<dbReference type="Proteomes" id="UP000198855">
    <property type="component" value="Unassembled WGS sequence"/>
</dbReference>
<dbReference type="Gene3D" id="3.40.50.720">
    <property type="entry name" value="NAD(P)-binding Rossmann-like Domain"/>
    <property type="match status" value="1"/>
</dbReference>
<dbReference type="SUPFAM" id="SSF51735">
    <property type="entry name" value="NAD(P)-binding Rossmann-fold domains"/>
    <property type="match status" value="1"/>
</dbReference>
<evidence type="ECO:0000313" key="4">
    <source>
        <dbReference type="Proteomes" id="UP000198855"/>
    </source>
</evidence>
<dbReference type="InterPro" id="IPR036291">
    <property type="entry name" value="NAD(P)-bd_dom_sf"/>
</dbReference>
<dbReference type="AlphaFoldDB" id="A0A1I1VPS6"/>